<dbReference type="SUPFAM" id="SSF47095">
    <property type="entry name" value="HMG-box"/>
    <property type="match status" value="1"/>
</dbReference>
<feature type="domain" description="HMG box" evidence="5">
    <location>
        <begin position="268"/>
        <end position="334"/>
    </location>
</feature>
<feature type="region of interest" description="Disordered" evidence="4">
    <location>
        <begin position="107"/>
        <end position="279"/>
    </location>
</feature>
<comment type="subcellular location">
    <subcellularLocation>
        <location evidence="1">Nucleus</location>
    </subcellularLocation>
</comment>
<dbReference type="AlphaFoldDB" id="A0A0D2AXT6"/>
<dbReference type="SMART" id="SM00398">
    <property type="entry name" value="HMG"/>
    <property type="match status" value="1"/>
</dbReference>
<sequence>MESSKEASFPPTGDILLNRNAPLAPTQELAYRKKCIQLKRRLAEIEGNNDATRKRIIQESEHIQKMRLMRAILLNHLQEVMSTPAKKLTAEQLEKIGVLANGSANQAELAGSGITQESRNPRPDGEGLLDDSSEESEEEEPEPAERPERRRRVNNNYRETIMNTNAPGEDTSNAYQQQPLPNLAPASSFSPAPPLNPTGLTSSFRVSSGTPQAAGTPSYQPQPAESSRYGESSPITAGQQRGMDLHAPYYAPGADANGGGATTSPSRPARPDPPYMQFTTHMRPQLENNGEHPDTIPERIQAEWDGLSADNRKLWEVRYQEQMAEYTAAMDAYKRASRREASSGVSAGPS</sequence>
<proteinExistence type="predicted"/>
<feature type="DNA-binding region" description="HMG box" evidence="3">
    <location>
        <begin position="268"/>
        <end position="334"/>
    </location>
</feature>
<keyword evidence="2 3" id="KW-0539">Nucleus</keyword>
<dbReference type="InterPro" id="IPR036910">
    <property type="entry name" value="HMG_box_dom_sf"/>
</dbReference>
<evidence type="ECO:0000313" key="6">
    <source>
        <dbReference type="EMBL" id="KIW44641.1"/>
    </source>
</evidence>
<keyword evidence="3" id="KW-0238">DNA-binding</keyword>
<reference evidence="6 7" key="1">
    <citation type="submission" date="2015-01" db="EMBL/GenBank/DDBJ databases">
        <title>The Genome Sequence of Exophiala oligosperma CBS72588.</title>
        <authorList>
            <consortium name="The Broad Institute Genomics Platform"/>
            <person name="Cuomo C."/>
            <person name="de Hoog S."/>
            <person name="Gorbushina A."/>
            <person name="Stielow B."/>
            <person name="Teixiera M."/>
            <person name="Abouelleil A."/>
            <person name="Chapman S.B."/>
            <person name="Priest M."/>
            <person name="Young S.K."/>
            <person name="Wortman J."/>
            <person name="Nusbaum C."/>
            <person name="Birren B."/>
        </authorList>
    </citation>
    <scope>NUCLEOTIDE SEQUENCE [LARGE SCALE GENOMIC DNA]</scope>
    <source>
        <strain evidence="6 7">CBS 72588</strain>
    </source>
</reference>
<dbReference type="HOGENOM" id="CLU_721663_0_0_1"/>
<feature type="compositionally biased region" description="Low complexity" evidence="4">
    <location>
        <begin position="179"/>
        <end position="190"/>
    </location>
</feature>
<dbReference type="Gene3D" id="1.10.30.10">
    <property type="entry name" value="High mobility group box domain"/>
    <property type="match status" value="1"/>
</dbReference>
<dbReference type="OrthoDB" id="10070927at2759"/>
<dbReference type="STRING" id="215243.A0A0D2AXT6"/>
<evidence type="ECO:0000259" key="5">
    <source>
        <dbReference type="PROSITE" id="PS50118"/>
    </source>
</evidence>
<evidence type="ECO:0000313" key="7">
    <source>
        <dbReference type="Proteomes" id="UP000053342"/>
    </source>
</evidence>
<dbReference type="GeneID" id="27355170"/>
<dbReference type="GO" id="GO:0005634">
    <property type="term" value="C:nucleus"/>
    <property type="evidence" value="ECO:0007669"/>
    <property type="project" value="UniProtKB-SubCell"/>
</dbReference>
<organism evidence="6 7">
    <name type="scientific">Exophiala oligosperma</name>
    <dbReference type="NCBI Taxonomy" id="215243"/>
    <lineage>
        <taxon>Eukaryota</taxon>
        <taxon>Fungi</taxon>
        <taxon>Dikarya</taxon>
        <taxon>Ascomycota</taxon>
        <taxon>Pezizomycotina</taxon>
        <taxon>Eurotiomycetes</taxon>
        <taxon>Chaetothyriomycetidae</taxon>
        <taxon>Chaetothyriales</taxon>
        <taxon>Herpotrichiellaceae</taxon>
        <taxon>Exophiala</taxon>
    </lineage>
</organism>
<feature type="compositionally biased region" description="Polar residues" evidence="4">
    <location>
        <begin position="154"/>
        <end position="178"/>
    </location>
</feature>
<dbReference type="RefSeq" id="XP_016264857.1">
    <property type="nucleotide sequence ID" value="XM_016403852.1"/>
</dbReference>
<dbReference type="Pfam" id="PF24245">
    <property type="entry name" value="INO80F"/>
    <property type="match status" value="1"/>
</dbReference>
<evidence type="ECO:0000256" key="3">
    <source>
        <dbReference type="PROSITE-ProRule" id="PRU00267"/>
    </source>
</evidence>
<dbReference type="InterPro" id="IPR056513">
    <property type="entry name" value="INO80F"/>
</dbReference>
<dbReference type="Proteomes" id="UP000053342">
    <property type="component" value="Unassembled WGS sequence"/>
</dbReference>
<evidence type="ECO:0000256" key="1">
    <source>
        <dbReference type="ARBA" id="ARBA00004123"/>
    </source>
</evidence>
<evidence type="ECO:0000256" key="2">
    <source>
        <dbReference type="ARBA" id="ARBA00023242"/>
    </source>
</evidence>
<evidence type="ECO:0000256" key="4">
    <source>
        <dbReference type="SAM" id="MobiDB-lite"/>
    </source>
</evidence>
<keyword evidence="7" id="KW-1185">Reference proteome</keyword>
<dbReference type="VEuPathDB" id="FungiDB:PV06_03096"/>
<gene>
    <name evidence="6" type="ORF">PV06_03096</name>
</gene>
<accession>A0A0D2AXT6</accession>
<feature type="compositionally biased region" description="Acidic residues" evidence="4">
    <location>
        <begin position="127"/>
        <end position="142"/>
    </location>
</feature>
<name>A0A0D2AXT6_9EURO</name>
<protein>
    <recommendedName>
        <fullName evidence="5">HMG box domain-containing protein</fullName>
    </recommendedName>
</protein>
<feature type="compositionally biased region" description="Polar residues" evidence="4">
    <location>
        <begin position="198"/>
        <end position="239"/>
    </location>
</feature>
<dbReference type="InterPro" id="IPR009071">
    <property type="entry name" value="HMG_box_dom"/>
</dbReference>
<dbReference type="EMBL" id="KN847334">
    <property type="protein sequence ID" value="KIW44641.1"/>
    <property type="molecule type" value="Genomic_DNA"/>
</dbReference>
<dbReference type="PROSITE" id="PS50118">
    <property type="entry name" value="HMG_BOX_2"/>
    <property type="match status" value="1"/>
</dbReference>
<dbReference type="GO" id="GO:0003677">
    <property type="term" value="F:DNA binding"/>
    <property type="evidence" value="ECO:0007669"/>
    <property type="project" value="UniProtKB-UniRule"/>
</dbReference>